<dbReference type="Gene3D" id="1.20.5.1030">
    <property type="entry name" value="Preprotein translocase secy subunit"/>
    <property type="match status" value="1"/>
</dbReference>
<dbReference type="GO" id="GO:0008320">
    <property type="term" value="F:protein transmembrane transporter activity"/>
    <property type="evidence" value="ECO:0007669"/>
    <property type="project" value="UniProtKB-UniRule"/>
</dbReference>
<dbReference type="EMBL" id="JACEFB010000003">
    <property type="protein sequence ID" value="MBA2225909.1"/>
    <property type="molecule type" value="Genomic_DNA"/>
</dbReference>
<comment type="similarity">
    <text evidence="9">Belongs to the SecE/SEC61-gamma family.</text>
</comment>
<comment type="subunit">
    <text evidence="9">Component of the Sec protein translocase complex. Heterotrimer consisting of SecY, SecE and SecG subunits. The heterotrimers can form oligomers, although 1 heterotrimer is thought to be able to translocate proteins. Interacts with the ribosome. Interacts with SecDF, and other proteins may be involved. Interacts with SecA.</text>
</comment>
<keyword evidence="11" id="KW-1185">Reference proteome</keyword>
<feature type="transmembrane region" description="Helical" evidence="9">
    <location>
        <begin position="270"/>
        <end position="293"/>
    </location>
</feature>
<comment type="function">
    <text evidence="9">Essential subunit of the Sec protein translocation channel SecYEG. Clamps together the 2 halves of SecY. May contact the channel plug during translocation.</text>
</comment>
<feature type="transmembrane region" description="Helical" evidence="9">
    <location>
        <begin position="91"/>
        <end position="110"/>
    </location>
</feature>
<organism evidence="10 11">
    <name type="scientific">Thermogemmata fonticola</name>
    <dbReference type="NCBI Taxonomy" id="2755323"/>
    <lineage>
        <taxon>Bacteria</taxon>
        <taxon>Pseudomonadati</taxon>
        <taxon>Planctomycetota</taxon>
        <taxon>Planctomycetia</taxon>
        <taxon>Gemmatales</taxon>
        <taxon>Gemmataceae</taxon>
        <taxon>Thermogemmata</taxon>
    </lineage>
</organism>
<comment type="caution">
    <text evidence="9">Lacks conserved residue(s) required for the propagation of feature annotation.</text>
</comment>
<evidence type="ECO:0000313" key="11">
    <source>
        <dbReference type="Proteomes" id="UP000542342"/>
    </source>
</evidence>
<feature type="transmembrane region" description="Helical" evidence="9">
    <location>
        <begin position="21"/>
        <end position="42"/>
    </location>
</feature>
<keyword evidence="8 9" id="KW-0472">Membrane</keyword>
<proteinExistence type="inferred from homology"/>
<dbReference type="Pfam" id="PF00584">
    <property type="entry name" value="SecE"/>
    <property type="match status" value="1"/>
</dbReference>
<evidence type="ECO:0000256" key="5">
    <source>
        <dbReference type="ARBA" id="ARBA00022927"/>
    </source>
</evidence>
<dbReference type="GO" id="GO:0065002">
    <property type="term" value="P:intracellular protein transmembrane transport"/>
    <property type="evidence" value="ECO:0007669"/>
    <property type="project" value="UniProtKB-UniRule"/>
</dbReference>
<evidence type="ECO:0000256" key="7">
    <source>
        <dbReference type="ARBA" id="ARBA00023010"/>
    </source>
</evidence>
<dbReference type="NCBIfam" id="TIGR00964">
    <property type="entry name" value="secE_bact"/>
    <property type="match status" value="1"/>
</dbReference>
<accession>A0A7V9ABG1</accession>
<name>A0A7V9ABG1_9BACT</name>
<keyword evidence="2 9" id="KW-0813">Transport</keyword>
<evidence type="ECO:0000256" key="2">
    <source>
        <dbReference type="ARBA" id="ARBA00022448"/>
    </source>
</evidence>
<keyword evidence="5 9" id="KW-0653">Protein transport</keyword>
<gene>
    <name evidence="9 10" type="primary">secE</name>
    <name evidence="10" type="ORF">H0921_06990</name>
</gene>
<dbReference type="InterPro" id="IPR038379">
    <property type="entry name" value="SecE_sf"/>
</dbReference>
<comment type="subcellular location">
    <subcellularLocation>
        <location evidence="1">Membrane</location>
    </subcellularLocation>
</comment>
<comment type="caution">
    <text evidence="10">The sequence shown here is derived from an EMBL/GenBank/DDBJ whole genome shotgun (WGS) entry which is preliminary data.</text>
</comment>
<dbReference type="GO" id="GO:0009306">
    <property type="term" value="P:protein secretion"/>
    <property type="evidence" value="ECO:0007669"/>
    <property type="project" value="UniProtKB-UniRule"/>
</dbReference>
<evidence type="ECO:0000256" key="4">
    <source>
        <dbReference type="ARBA" id="ARBA00022692"/>
    </source>
</evidence>
<dbReference type="PANTHER" id="PTHR33910">
    <property type="entry name" value="PROTEIN TRANSLOCASE SUBUNIT SECE"/>
    <property type="match status" value="1"/>
</dbReference>
<feature type="transmembrane region" description="Helical" evidence="9">
    <location>
        <begin position="122"/>
        <end position="141"/>
    </location>
</feature>
<dbReference type="GO" id="GO:0043952">
    <property type="term" value="P:protein transport by the Sec complex"/>
    <property type="evidence" value="ECO:0007669"/>
    <property type="project" value="UniProtKB-UniRule"/>
</dbReference>
<keyword evidence="7 9" id="KW-0811">Translocation</keyword>
<evidence type="ECO:0000256" key="3">
    <source>
        <dbReference type="ARBA" id="ARBA00022475"/>
    </source>
</evidence>
<feature type="transmembrane region" description="Helical" evidence="9">
    <location>
        <begin position="211"/>
        <end position="233"/>
    </location>
</feature>
<evidence type="ECO:0000256" key="9">
    <source>
        <dbReference type="HAMAP-Rule" id="MF_00422"/>
    </source>
</evidence>
<keyword evidence="6 9" id="KW-1133">Transmembrane helix</keyword>
<dbReference type="Proteomes" id="UP000542342">
    <property type="component" value="Unassembled WGS sequence"/>
</dbReference>
<feature type="transmembrane region" description="Helical" evidence="9">
    <location>
        <begin position="175"/>
        <end position="191"/>
    </location>
</feature>
<dbReference type="HAMAP" id="MF_00422">
    <property type="entry name" value="SecE"/>
    <property type="match status" value="1"/>
</dbReference>
<keyword evidence="4 9" id="KW-0812">Transmembrane</keyword>
<evidence type="ECO:0000256" key="1">
    <source>
        <dbReference type="ARBA" id="ARBA00004370"/>
    </source>
</evidence>
<evidence type="ECO:0000256" key="8">
    <source>
        <dbReference type="ARBA" id="ARBA00023136"/>
    </source>
</evidence>
<reference evidence="10 11" key="1">
    <citation type="submission" date="2020-07" db="EMBL/GenBank/DDBJ databases">
        <title>Thermogemmata thermophila gen. nov., sp. nov., a novel moderate thermophilic planctomycete from a Kamchatka hot spring.</title>
        <authorList>
            <person name="Elcheninov A.G."/>
            <person name="Podosokorskaya O.A."/>
            <person name="Kovaleva O.L."/>
            <person name="Novikov A."/>
            <person name="Bonch-Osmolovskaya E.A."/>
            <person name="Toshchakov S.V."/>
            <person name="Kublanov I.V."/>
        </authorList>
    </citation>
    <scope>NUCLEOTIDE SEQUENCE [LARGE SCALE GENOMIC DNA]</scope>
    <source>
        <strain evidence="10 11">2918</strain>
    </source>
</reference>
<dbReference type="GO" id="GO:0005886">
    <property type="term" value="C:plasma membrane"/>
    <property type="evidence" value="ECO:0007669"/>
    <property type="project" value="UniProtKB-UniRule"/>
</dbReference>
<dbReference type="InterPro" id="IPR005807">
    <property type="entry name" value="SecE_bac"/>
</dbReference>
<evidence type="ECO:0000313" key="10">
    <source>
        <dbReference type="EMBL" id="MBA2225909.1"/>
    </source>
</evidence>
<feature type="transmembrane region" description="Helical" evidence="9">
    <location>
        <begin position="62"/>
        <end position="79"/>
    </location>
</feature>
<dbReference type="AlphaFoldDB" id="A0A7V9ABG1"/>
<sequence length="321" mass="35661">MATAVETSSEPRTPLQPALSLPLASLLGTLYVLLALGILLFALPQLWNRYIFPLLGDRLVDWILWLPVISAATAGLLWLGNSLASYRMPRGLRGGVLLMFVGLFLLFQTWRWLSLYLNDVPGIIVSAAIGLGLIYLALRFYTGATAARWAISLEEQGWFSLASYKATLGKRLRRMTTLGIALVGLTGIYSLEQQSVLPEHWVAELPFDLGSLLLIPQARTTLPILLAVLTLWVSWRAVHVPTFAEFLIATEAEMNKVNWPTRRQLAQDTVVVLTTTLLLAVFLLAVDLFWGWLLSRERVGVLPPANTTAETKAGTIDRVRW</sequence>
<keyword evidence="3 9" id="KW-1003">Cell membrane</keyword>
<protein>
    <recommendedName>
        <fullName evidence="9">Protein translocase subunit SecE</fullName>
    </recommendedName>
</protein>
<dbReference type="PANTHER" id="PTHR33910:SF1">
    <property type="entry name" value="PROTEIN TRANSLOCASE SUBUNIT SECE"/>
    <property type="match status" value="1"/>
</dbReference>
<dbReference type="RefSeq" id="WP_194537337.1">
    <property type="nucleotide sequence ID" value="NZ_JACEFB010000003.1"/>
</dbReference>
<dbReference type="GO" id="GO:0006605">
    <property type="term" value="P:protein targeting"/>
    <property type="evidence" value="ECO:0007669"/>
    <property type="project" value="UniProtKB-UniRule"/>
</dbReference>
<dbReference type="InterPro" id="IPR001901">
    <property type="entry name" value="Translocase_SecE/Sec61-g"/>
</dbReference>
<evidence type="ECO:0000256" key="6">
    <source>
        <dbReference type="ARBA" id="ARBA00022989"/>
    </source>
</evidence>